<dbReference type="STRING" id="78346.BRUM_0519"/>
<reference evidence="10 11" key="1">
    <citation type="submission" date="2014-03" db="EMBL/GenBank/DDBJ databases">
        <title>Genomics of Bifidobacteria.</title>
        <authorList>
            <person name="Ventura M."/>
            <person name="Milani C."/>
            <person name="Lugli G.A."/>
        </authorList>
    </citation>
    <scope>NUCLEOTIDE SEQUENCE [LARGE SCALE GENOMIC DNA]</scope>
    <source>
        <strain evidence="10 11">LMG 21811</strain>
    </source>
</reference>
<keyword evidence="3 8" id="KW-0540">Nuclease</keyword>
<evidence type="ECO:0000256" key="6">
    <source>
        <dbReference type="ARBA" id="ARBA00022842"/>
    </source>
</evidence>
<keyword evidence="11" id="KW-1185">Reference proteome</keyword>
<evidence type="ECO:0000256" key="4">
    <source>
        <dbReference type="ARBA" id="ARBA00022723"/>
    </source>
</evidence>
<dbReference type="EMBL" id="JGZL01000012">
    <property type="protein sequence ID" value="KFI87383.1"/>
    <property type="molecule type" value="Genomic_DNA"/>
</dbReference>
<protein>
    <recommendedName>
        <fullName evidence="8">Ribonuclease VapC</fullName>
        <shortName evidence="8">RNase VapC</shortName>
        <ecNumber evidence="8">3.1.-.-</ecNumber>
    </recommendedName>
    <alternativeName>
        <fullName evidence="8">Toxin VapC</fullName>
    </alternativeName>
</protein>
<evidence type="ECO:0000313" key="11">
    <source>
        <dbReference type="Proteomes" id="UP000029078"/>
    </source>
</evidence>
<dbReference type="InterPro" id="IPR050556">
    <property type="entry name" value="Type_II_TA_system_RNase"/>
</dbReference>
<dbReference type="AlphaFoldDB" id="A0A087CVT3"/>
<keyword evidence="8" id="KW-0800">Toxin</keyword>
<dbReference type="GO" id="GO:0016787">
    <property type="term" value="F:hydrolase activity"/>
    <property type="evidence" value="ECO:0007669"/>
    <property type="project" value="UniProtKB-KW"/>
</dbReference>
<dbReference type="GO" id="GO:0090729">
    <property type="term" value="F:toxin activity"/>
    <property type="evidence" value="ECO:0007669"/>
    <property type="project" value="UniProtKB-KW"/>
</dbReference>
<feature type="binding site" evidence="8">
    <location>
        <position position="111"/>
    </location>
    <ligand>
        <name>Mg(2+)</name>
        <dbReference type="ChEBI" id="CHEBI:18420"/>
    </ligand>
</feature>
<dbReference type="Pfam" id="PF01850">
    <property type="entry name" value="PIN"/>
    <property type="match status" value="1"/>
</dbReference>
<name>A0A087CVT3_BIFRU</name>
<comment type="cofactor">
    <cofactor evidence="1 8">
        <name>Mg(2+)</name>
        <dbReference type="ChEBI" id="CHEBI:18420"/>
    </cofactor>
</comment>
<keyword evidence="6 8" id="KW-0460">Magnesium</keyword>
<dbReference type="RefSeq" id="WP_033498981.1">
    <property type="nucleotide sequence ID" value="NZ_CALLHR010000105.1"/>
</dbReference>
<keyword evidence="2 8" id="KW-1277">Toxin-antitoxin system</keyword>
<evidence type="ECO:0000256" key="5">
    <source>
        <dbReference type="ARBA" id="ARBA00022801"/>
    </source>
</evidence>
<dbReference type="InterPro" id="IPR002716">
    <property type="entry name" value="PIN_dom"/>
</dbReference>
<gene>
    <name evidence="8" type="primary">vapC</name>
    <name evidence="10" type="ORF">BRUM_0519</name>
</gene>
<dbReference type="SUPFAM" id="SSF88723">
    <property type="entry name" value="PIN domain-like"/>
    <property type="match status" value="1"/>
</dbReference>
<organism evidence="10 11">
    <name type="scientific">Bifidobacterium ruminantium</name>
    <dbReference type="NCBI Taxonomy" id="78346"/>
    <lineage>
        <taxon>Bacteria</taxon>
        <taxon>Bacillati</taxon>
        <taxon>Actinomycetota</taxon>
        <taxon>Actinomycetes</taxon>
        <taxon>Bifidobacteriales</taxon>
        <taxon>Bifidobacteriaceae</taxon>
        <taxon>Bifidobacterium</taxon>
    </lineage>
</organism>
<dbReference type="eggNOG" id="COG1487">
    <property type="taxonomic scope" value="Bacteria"/>
</dbReference>
<evidence type="ECO:0000256" key="2">
    <source>
        <dbReference type="ARBA" id="ARBA00022649"/>
    </source>
</evidence>
<dbReference type="GO" id="GO:0004540">
    <property type="term" value="F:RNA nuclease activity"/>
    <property type="evidence" value="ECO:0007669"/>
    <property type="project" value="InterPro"/>
</dbReference>
<evidence type="ECO:0000256" key="1">
    <source>
        <dbReference type="ARBA" id="ARBA00001946"/>
    </source>
</evidence>
<evidence type="ECO:0000259" key="9">
    <source>
        <dbReference type="Pfam" id="PF01850"/>
    </source>
</evidence>
<feature type="binding site" evidence="8">
    <location>
        <position position="13"/>
    </location>
    <ligand>
        <name>Mg(2+)</name>
        <dbReference type="ChEBI" id="CHEBI:18420"/>
    </ligand>
</feature>
<proteinExistence type="inferred from homology"/>
<dbReference type="InterPro" id="IPR029060">
    <property type="entry name" value="PIN-like_dom_sf"/>
</dbReference>
<dbReference type="Gene3D" id="3.40.50.1010">
    <property type="entry name" value="5'-nuclease"/>
    <property type="match status" value="1"/>
</dbReference>
<dbReference type="CDD" id="cd18731">
    <property type="entry name" value="PIN_NgFitB-like"/>
    <property type="match status" value="1"/>
</dbReference>
<sequence>MNGGADARRYLLDTNVLSEAMKRDCDPHVLDFLQSLDLPQAFISTISVTELLHGIERLPDGKRRRQLEQALEHLLATFGSRILPFDLPASLNCAAMLAMRERNGRPTAFADAQIAATAKANACVVATRNIKDFEGAGVQLVDPWDF</sequence>
<dbReference type="Proteomes" id="UP000029078">
    <property type="component" value="Unassembled WGS sequence"/>
</dbReference>
<feature type="domain" description="PIN" evidence="9">
    <location>
        <begin position="10"/>
        <end position="129"/>
    </location>
</feature>
<dbReference type="HAMAP" id="MF_00265">
    <property type="entry name" value="VapC_Nob1"/>
    <property type="match status" value="1"/>
</dbReference>
<evidence type="ECO:0000256" key="3">
    <source>
        <dbReference type="ARBA" id="ARBA00022722"/>
    </source>
</evidence>
<evidence type="ECO:0000256" key="8">
    <source>
        <dbReference type="HAMAP-Rule" id="MF_00265"/>
    </source>
</evidence>
<comment type="function">
    <text evidence="8">Toxic component of a toxin-antitoxin (TA) system. An RNase.</text>
</comment>
<dbReference type="PANTHER" id="PTHR33653:SF1">
    <property type="entry name" value="RIBONUCLEASE VAPC2"/>
    <property type="match status" value="1"/>
</dbReference>
<comment type="caution">
    <text evidence="10">The sequence shown here is derived from an EMBL/GenBank/DDBJ whole genome shotgun (WGS) entry which is preliminary data.</text>
</comment>
<keyword evidence="5 8" id="KW-0378">Hydrolase</keyword>
<dbReference type="InterPro" id="IPR022907">
    <property type="entry name" value="VapC_family"/>
</dbReference>
<evidence type="ECO:0000313" key="10">
    <source>
        <dbReference type="EMBL" id="KFI87383.1"/>
    </source>
</evidence>
<accession>A0A087CVT3</accession>
<dbReference type="PANTHER" id="PTHR33653">
    <property type="entry name" value="RIBONUCLEASE VAPC2"/>
    <property type="match status" value="1"/>
</dbReference>
<keyword evidence="4 8" id="KW-0479">Metal-binding</keyword>
<dbReference type="EC" id="3.1.-.-" evidence="8"/>
<evidence type="ECO:0000256" key="7">
    <source>
        <dbReference type="ARBA" id="ARBA00038093"/>
    </source>
</evidence>
<comment type="similarity">
    <text evidence="7 8">Belongs to the PINc/VapC protein family.</text>
</comment>
<dbReference type="GO" id="GO:0000287">
    <property type="term" value="F:magnesium ion binding"/>
    <property type="evidence" value="ECO:0007669"/>
    <property type="project" value="UniProtKB-UniRule"/>
</dbReference>